<dbReference type="GO" id="GO:0016787">
    <property type="term" value="F:hydrolase activity"/>
    <property type="evidence" value="ECO:0007669"/>
    <property type="project" value="UniProtKB-KW"/>
</dbReference>
<evidence type="ECO:0000256" key="1">
    <source>
        <dbReference type="SAM" id="Phobius"/>
    </source>
</evidence>
<feature type="transmembrane region" description="Helical" evidence="1">
    <location>
        <begin position="16"/>
        <end position="39"/>
    </location>
</feature>
<dbReference type="RefSeq" id="WP_258799394.1">
    <property type="nucleotide sequence ID" value="NZ_JANTHX010000008.1"/>
</dbReference>
<keyword evidence="4" id="KW-1185">Reference proteome</keyword>
<reference evidence="3 4" key="1">
    <citation type="submission" date="2022-08" db="EMBL/GenBank/DDBJ databases">
        <authorList>
            <person name="Li F."/>
        </authorList>
    </citation>
    <scope>NUCLEOTIDE SEQUENCE [LARGE SCALE GENOMIC DNA]</scope>
    <source>
        <strain evidence="3 4">10F1B-8-1</strain>
    </source>
</reference>
<keyword evidence="1" id="KW-0472">Membrane</keyword>
<dbReference type="Gene3D" id="3.40.50.1820">
    <property type="entry name" value="alpha/beta hydrolase"/>
    <property type="match status" value="1"/>
</dbReference>
<proteinExistence type="predicted"/>
<dbReference type="InterPro" id="IPR029059">
    <property type="entry name" value="AB_hydrolase_5"/>
</dbReference>
<keyword evidence="1" id="KW-0812">Transmembrane</keyword>
<comment type="caution">
    <text evidence="3">The sequence shown here is derived from an EMBL/GenBank/DDBJ whole genome shotgun (WGS) entry which is preliminary data.</text>
</comment>
<feature type="domain" description="Alpha/beta hydrolase fold-5" evidence="2">
    <location>
        <begin position="76"/>
        <end position="229"/>
    </location>
</feature>
<keyword evidence="1" id="KW-1133">Transmembrane helix</keyword>
<accession>A0ABT1ZHQ7</accession>
<dbReference type="Pfam" id="PF12695">
    <property type="entry name" value="Abhydrolase_5"/>
    <property type="match status" value="1"/>
</dbReference>
<gene>
    <name evidence="3" type="ORF">NUH29_11915</name>
</gene>
<evidence type="ECO:0000313" key="4">
    <source>
        <dbReference type="Proteomes" id="UP001205337"/>
    </source>
</evidence>
<sequence length="250" mass="25626">MTATTRAARTRRRGRIRAAITIVAIVVVVVAAGFLAYAASVMMAEEEPLAHAEEVVAVTETAEGVVLTPPDPGDEGLVFFAGARVDPAAYADKLSGVAASGITVVIARPTLNFAIFETRPLTTWEGLAPGVQRWAVGGHSLGGVKACMYAADHADELTGLVLFGSYCSVDLSASGLAVLSVAGENDGLSTPEKIADAAPLLPADAVFTTIPGASHAQFGDYGIQPGDGPQEADDTDVRDAITDAVTSFLG</sequence>
<dbReference type="EMBL" id="JANTHX010000008">
    <property type="protein sequence ID" value="MCS0500252.1"/>
    <property type="molecule type" value="Genomic_DNA"/>
</dbReference>
<evidence type="ECO:0000313" key="3">
    <source>
        <dbReference type="EMBL" id="MCS0500252.1"/>
    </source>
</evidence>
<evidence type="ECO:0000259" key="2">
    <source>
        <dbReference type="Pfam" id="PF12695"/>
    </source>
</evidence>
<dbReference type="Proteomes" id="UP001205337">
    <property type="component" value="Unassembled WGS sequence"/>
</dbReference>
<keyword evidence="3" id="KW-0378">Hydrolase</keyword>
<name>A0ABT1ZHQ7_9MICO</name>
<organism evidence="3 4">
    <name type="scientific">Protaetiibacter mangrovi</name>
    <dbReference type="NCBI Taxonomy" id="2970926"/>
    <lineage>
        <taxon>Bacteria</taxon>
        <taxon>Bacillati</taxon>
        <taxon>Actinomycetota</taxon>
        <taxon>Actinomycetes</taxon>
        <taxon>Micrococcales</taxon>
        <taxon>Microbacteriaceae</taxon>
        <taxon>Protaetiibacter</taxon>
    </lineage>
</organism>
<dbReference type="InterPro" id="IPR029058">
    <property type="entry name" value="AB_hydrolase_fold"/>
</dbReference>
<protein>
    <submittedName>
        <fullName evidence="3">Alpha/beta hydrolase</fullName>
    </submittedName>
</protein>
<dbReference type="SUPFAM" id="SSF53474">
    <property type="entry name" value="alpha/beta-Hydrolases"/>
    <property type="match status" value="1"/>
</dbReference>